<dbReference type="GO" id="GO:0004827">
    <property type="term" value="F:proline-tRNA ligase activity"/>
    <property type="evidence" value="ECO:0007669"/>
    <property type="project" value="UniProtKB-EC"/>
</dbReference>
<dbReference type="Gene3D" id="3.40.50.800">
    <property type="entry name" value="Anticodon-binding domain"/>
    <property type="match status" value="1"/>
</dbReference>
<comment type="subcellular location">
    <subcellularLocation>
        <location evidence="1">Cytoplasm</location>
    </subcellularLocation>
</comment>
<gene>
    <name evidence="11" type="ORF">SAMN04487945_2106</name>
</gene>
<evidence type="ECO:0000313" key="12">
    <source>
        <dbReference type="Proteomes" id="UP000198518"/>
    </source>
</evidence>
<name>A0A1I0PYL8_9EURY</name>
<dbReference type="InterPro" id="IPR002316">
    <property type="entry name" value="Pro-tRNA-ligase_IIa"/>
</dbReference>
<dbReference type="Proteomes" id="UP000198518">
    <property type="component" value="Unassembled WGS sequence"/>
</dbReference>
<keyword evidence="7 11" id="KW-0030">Aminoacyl-tRNA synthetase</keyword>
<dbReference type="PANTHER" id="PTHR42753:SF2">
    <property type="entry name" value="PROLINE--TRNA LIGASE"/>
    <property type="match status" value="1"/>
</dbReference>
<keyword evidence="5" id="KW-0067">ATP-binding</keyword>
<evidence type="ECO:0000256" key="7">
    <source>
        <dbReference type="ARBA" id="ARBA00023146"/>
    </source>
</evidence>
<feature type="domain" description="Aminoacyl-transfer RNA synthetases class-II family profile" evidence="10">
    <location>
        <begin position="51"/>
        <end position="341"/>
    </location>
</feature>
<dbReference type="InterPro" id="IPR002314">
    <property type="entry name" value="aa-tRNA-synt_IIb"/>
</dbReference>
<dbReference type="PANTHER" id="PTHR42753">
    <property type="entry name" value="MITOCHONDRIAL RIBOSOME PROTEIN L39/PROLYL-TRNA LIGASE FAMILY MEMBER"/>
    <property type="match status" value="1"/>
</dbReference>
<evidence type="ECO:0000256" key="3">
    <source>
        <dbReference type="ARBA" id="ARBA00022598"/>
    </source>
</evidence>
<dbReference type="EMBL" id="FOJA01000001">
    <property type="protein sequence ID" value="SEW19746.1"/>
    <property type="molecule type" value="Genomic_DNA"/>
</dbReference>
<dbReference type="InterPro" id="IPR004154">
    <property type="entry name" value="Anticodon-bd"/>
</dbReference>
<evidence type="ECO:0000256" key="4">
    <source>
        <dbReference type="ARBA" id="ARBA00022741"/>
    </source>
</evidence>
<organism evidence="11 12">
    <name type="scientific">Halobacterium jilantaiense</name>
    <dbReference type="NCBI Taxonomy" id="355548"/>
    <lineage>
        <taxon>Archaea</taxon>
        <taxon>Methanobacteriati</taxon>
        <taxon>Methanobacteriota</taxon>
        <taxon>Stenosarchaea group</taxon>
        <taxon>Halobacteria</taxon>
        <taxon>Halobacteriales</taxon>
        <taxon>Halobacteriaceae</taxon>
        <taxon>Halobacterium</taxon>
    </lineage>
</organism>
<dbReference type="InterPro" id="IPR036621">
    <property type="entry name" value="Anticodon-bd_dom_sf"/>
</dbReference>
<keyword evidence="12" id="KW-1185">Reference proteome</keyword>
<dbReference type="InterPro" id="IPR006195">
    <property type="entry name" value="aa-tRNA-synth_II"/>
</dbReference>
<evidence type="ECO:0000256" key="8">
    <source>
        <dbReference type="ARBA" id="ARBA00029731"/>
    </source>
</evidence>
<dbReference type="GO" id="GO:0006433">
    <property type="term" value="P:prolyl-tRNA aminoacylation"/>
    <property type="evidence" value="ECO:0007669"/>
    <property type="project" value="InterPro"/>
</dbReference>
<protein>
    <recommendedName>
        <fullName evidence="2">proline--tRNA ligase</fullName>
        <ecNumber evidence="2">6.1.1.15</ecNumber>
    </recommendedName>
    <alternativeName>
        <fullName evidence="8">Prolyl-tRNA synthetase</fullName>
    </alternativeName>
</protein>
<sequence length="440" mass="47413">MVGVRRSDLFLPATRETPGAGSDAAKLLVRTGLIRNFGSGLWAVTPAGQRVREKLTERVVAAMDAIGGQRVRLPGLQYADRWRESGRWGGFEDEMFTLENRDGQAMCLAPSHEEGVVHLLDGRVRSHADLPLLVYQVESKFRDDHARNGLVRTKEFTMQDAYSVHVDEPGLRETYREVRAAYERVLDDVGLEYAIVEADAGVIGGAASEEFVAPVSDAGGDSDRLVYCTADGCRFGVTDEHDGSDAHATGDACPECGGDLAASDGIEVAHVFKLGTRYSEAMDFTVDTDDGSERRVEMGSYGLGVDRLLQTLAQQHGDSDSLAWPVTDWGSAAPYRAAVIPVGEGEVLNVAERIHDDCGRDDVLLYDDLSVGERFAESDLLGIPATVVVGNTYREDGVVDVETETGTEELAVEAVAECVERFAAGEEEEEESGCGSGAIG</sequence>
<dbReference type="STRING" id="355548.SAMN04487945_2106"/>
<evidence type="ECO:0000256" key="9">
    <source>
        <dbReference type="ARBA" id="ARBA00047671"/>
    </source>
</evidence>
<evidence type="ECO:0000256" key="1">
    <source>
        <dbReference type="ARBA" id="ARBA00004496"/>
    </source>
</evidence>
<proteinExistence type="predicted"/>
<evidence type="ECO:0000256" key="5">
    <source>
        <dbReference type="ARBA" id="ARBA00022840"/>
    </source>
</evidence>
<dbReference type="PROSITE" id="PS50862">
    <property type="entry name" value="AA_TRNA_LIGASE_II"/>
    <property type="match status" value="1"/>
</dbReference>
<evidence type="ECO:0000256" key="6">
    <source>
        <dbReference type="ARBA" id="ARBA00022917"/>
    </source>
</evidence>
<evidence type="ECO:0000256" key="2">
    <source>
        <dbReference type="ARBA" id="ARBA00012831"/>
    </source>
</evidence>
<dbReference type="EC" id="6.1.1.15" evidence="2"/>
<evidence type="ECO:0000259" key="10">
    <source>
        <dbReference type="PROSITE" id="PS50862"/>
    </source>
</evidence>
<keyword evidence="4" id="KW-0547">Nucleotide-binding</keyword>
<reference evidence="11 12" key="1">
    <citation type="submission" date="2016-10" db="EMBL/GenBank/DDBJ databases">
        <authorList>
            <person name="de Groot N.N."/>
        </authorList>
    </citation>
    <scope>NUCLEOTIDE SEQUENCE [LARGE SCALE GENOMIC DNA]</scope>
    <source>
        <strain evidence="11 12">CGMCC 1.5337</strain>
    </source>
</reference>
<dbReference type="GO" id="GO:0005829">
    <property type="term" value="C:cytosol"/>
    <property type="evidence" value="ECO:0007669"/>
    <property type="project" value="TreeGrafter"/>
</dbReference>
<dbReference type="PRINTS" id="PR01046">
    <property type="entry name" value="TRNASYNTHPRO"/>
</dbReference>
<dbReference type="Pfam" id="PF00587">
    <property type="entry name" value="tRNA-synt_2b"/>
    <property type="match status" value="1"/>
</dbReference>
<evidence type="ECO:0000313" key="11">
    <source>
        <dbReference type="EMBL" id="SEW19746.1"/>
    </source>
</evidence>
<dbReference type="SUPFAM" id="SSF52954">
    <property type="entry name" value="Class II aaRS ABD-related"/>
    <property type="match status" value="1"/>
</dbReference>
<dbReference type="Pfam" id="PF03129">
    <property type="entry name" value="HGTP_anticodon"/>
    <property type="match status" value="1"/>
</dbReference>
<dbReference type="SUPFAM" id="SSF55681">
    <property type="entry name" value="Class II aaRS and biotin synthetases"/>
    <property type="match status" value="1"/>
</dbReference>
<comment type="catalytic activity">
    <reaction evidence="9">
        <text>tRNA(Pro) + L-proline + ATP = L-prolyl-tRNA(Pro) + AMP + diphosphate</text>
        <dbReference type="Rhea" id="RHEA:14305"/>
        <dbReference type="Rhea" id="RHEA-COMP:9700"/>
        <dbReference type="Rhea" id="RHEA-COMP:9702"/>
        <dbReference type="ChEBI" id="CHEBI:30616"/>
        <dbReference type="ChEBI" id="CHEBI:33019"/>
        <dbReference type="ChEBI" id="CHEBI:60039"/>
        <dbReference type="ChEBI" id="CHEBI:78442"/>
        <dbReference type="ChEBI" id="CHEBI:78532"/>
        <dbReference type="ChEBI" id="CHEBI:456215"/>
        <dbReference type="EC" id="6.1.1.15"/>
    </reaction>
</comment>
<dbReference type="AlphaFoldDB" id="A0A1I0PYL8"/>
<dbReference type="GO" id="GO:0005524">
    <property type="term" value="F:ATP binding"/>
    <property type="evidence" value="ECO:0007669"/>
    <property type="project" value="UniProtKB-KW"/>
</dbReference>
<dbReference type="InterPro" id="IPR045864">
    <property type="entry name" value="aa-tRNA-synth_II/BPL/LPL"/>
</dbReference>
<keyword evidence="6" id="KW-0648">Protein biosynthesis</keyword>
<dbReference type="Gene3D" id="3.30.930.10">
    <property type="entry name" value="Bira Bifunctional Protein, Domain 2"/>
    <property type="match status" value="1"/>
</dbReference>
<accession>A0A1I0PYL8</accession>
<dbReference type="InterPro" id="IPR050062">
    <property type="entry name" value="Pro-tRNA_synthetase"/>
</dbReference>
<keyword evidence="3" id="KW-0436">Ligase</keyword>